<feature type="transmembrane region" description="Helical" evidence="8">
    <location>
        <begin position="198"/>
        <end position="217"/>
    </location>
</feature>
<keyword evidence="5 8" id="KW-0812">Transmembrane</keyword>
<dbReference type="InParanoid" id="A0A2S8SSQ2"/>
<evidence type="ECO:0000256" key="4">
    <source>
        <dbReference type="ARBA" id="ARBA00022475"/>
    </source>
</evidence>
<dbReference type="AlphaFoldDB" id="A0A2S8SSQ2"/>
<comment type="subcellular location">
    <subcellularLocation>
        <location evidence="1">Cell inner membrane</location>
        <topology evidence="1">Multi-pass membrane protein</topology>
    </subcellularLocation>
</comment>
<proteinExistence type="inferred from homology"/>
<reference evidence="10 11" key="1">
    <citation type="journal article" date="2018" name="Syst. Appl. Microbiol.">
        <title>Abditibacterium utsteinense sp. nov., the first cultivated member of candidate phylum FBP, isolated from ice-free Antarctic soil samples.</title>
        <authorList>
            <person name="Tahon G."/>
            <person name="Tytgat B."/>
            <person name="Lebbe L."/>
            <person name="Carlier A."/>
            <person name="Willems A."/>
        </authorList>
    </citation>
    <scope>NUCLEOTIDE SEQUENCE [LARGE SCALE GENOMIC DNA]</scope>
    <source>
        <strain evidence="10 11">LMG 29911</strain>
    </source>
</reference>
<dbReference type="InterPro" id="IPR013525">
    <property type="entry name" value="ABC2_TM"/>
</dbReference>
<feature type="transmembrane region" description="Helical" evidence="8">
    <location>
        <begin position="169"/>
        <end position="191"/>
    </location>
</feature>
<dbReference type="GO" id="GO:0005886">
    <property type="term" value="C:plasma membrane"/>
    <property type="evidence" value="ECO:0007669"/>
    <property type="project" value="UniProtKB-SubCell"/>
</dbReference>
<dbReference type="Pfam" id="PF01061">
    <property type="entry name" value="ABC2_membrane"/>
    <property type="match status" value="1"/>
</dbReference>
<evidence type="ECO:0000313" key="10">
    <source>
        <dbReference type="EMBL" id="PQV63844.1"/>
    </source>
</evidence>
<accession>A0A2S8SSQ2</accession>
<evidence type="ECO:0000259" key="9">
    <source>
        <dbReference type="Pfam" id="PF01061"/>
    </source>
</evidence>
<gene>
    <name evidence="10" type="ORF">B1R32_10848</name>
</gene>
<dbReference type="GO" id="GO:0140359">
    <property type="term" value="F:ABC-type transporter activity"/>
    <property type="evidence" value="ECO:0007669"/>
    <property type="project" value="InterPro"/>
</dbReference>
<dbReference type="EMBL" id="NIGF01000008">
    <property type="protein sequence ID" value="PQV63844.1"/>
    <property type="molecule type" value="Genomic_DNA"/>
</dbReference>
<comment type="caution">
    <text evidence="10">The sequence shown here is derived from an EMBL/GenBank/DDBJ whole genome shotgun (WGS) entry which is preliminary data.</text>
</comment>
<feature type="domain" description="ABC-2 type transporter transmembrane" evidence="9">
    <location>
        <begin position="36"/>
        <end position="246"/>
    </location>
</feature>
<dbReference type="Proteomes" id="UP000237684">
    <property type="component" value="Unassembled WGS sequence"/>
</dbReference>
<protein>
    <submittedName>
        <fullName evidence="10">ABC-2 type transport system permease protein</fullName>
    </submittedName>
</protein>
<dbReference type="OrthoDB" id="9786910at2"/>
<keyword evidence="6 8" id="KW-1133">Transmembrane helix</keyword>
<evidence type="ECO:0000256" key="6">
    <source>
        <dbReference type="ARBA" id="ARBA00022989"/>
    </source>
</evidence>
<dbReference type="PANTHER" id="PTHR30413:SF8">
    <property type="entry name" value="TRANSPORT PERMEASE PROTEIN"/>
    <property type="match status" value="1"/>
</dbReference>
<sequence>MNDLPSYSGGFTVVGGVRESTLESLREIWRFRPLIAELVRRDLKVRYKNRVGGILWSLFPPLMQVFTITLMVNFFLSPVEGYATYLMPVMFLWQFFQNCVLDASQSMVLNAQLVRKIYFPRAILPIVTLLSNLLHFGISLGFTLLYFFVKPWPPQIPIYPQHLHFKALMAIPIILGVATLAIGIGYLLAYLNTLYDDLRFLTTQFLLLFLYALPIFYPIERVAARPAIYPLYMLNPMATWMVAFQRALLPPLDIKNAPPVAMPWFYIGIAACSSLAILIFGFINFERSKWTMMERL</sequence>
<keyword evidence="11" id="KW-1185">Reference proteome</keyword>
<evidence type="ECO:0000256" key="1">
    <source>
        <dbReference type="ARBA" id="ARBA00004429"/>
    </source>
</evidence>
<evidence type="ECO:0000256" key="7">
    <source>
        <dbReference type="ARBA" id="ARBA00023136"/>
    </source>
</evidence>
<comment type="similarity">
    <text evidence="2">Belongs to the ABC-2 integral membrane protein family.</text>
</comment>
<keyword evidence="7 8" id="KW-0472">Membrane</keyword>
<evidence type="ECO:0000256" key="2">
    <source>
        <dbReference type="ARBA" id="ARBA00007783"/>
    </source>
</evidence>
<feature type="transmembrane region" description="Helical" evidence="8">
    <location>
        <begin position="264"/>
        <end position="285"/>
    </location>
</feature>
<dbReference type="PANTHER" id="PTHR30413">
    <property type="entry name" value="INNER MEMBRANE TRANSPORT PERMEASE"/>
    <property type="match status" value="1"/>
</dbReference>
<evidence type="ECO:0000313" key="11">
    <source>
        <dbReference type="Proteomes" id="UP000237684"/>
    </source>
</evidence>
<feature type="transmembrane region" description="Helical" evidence="8">
    <location>
        <begin position="54"/>
        <end position="76"/>
    </location>
</feature>
<dbReference type="RefSeq" id="WP_123580567.1">
    <property type="nucleotide sequence ID" value="NZ_NIGF01000008.1"/>
</dbReference>
<keyword evidence="4" id="KW-1003">Cell membrane</keyword>
<feature type="transmembrane region" description="Helical" evidence="8">
    <location>
        <begin position="122"/>
        <end position="149"/>
    </location>
</feature>
<evidence type="ECO:0000256" key="8">
    <source>
        <dbReference type="SAM" id="Phobius"/>
    </source>
</evidence>
<evidence type="ECO:0000256" key="3">
    <source>
        <dbReference type="ARBA" id="ARBA00022448"/>
    </source>
</evidence>
<name>A0A2S8SSQ2_9BACT</name>
<dbReference type="GO" id="GO:0015920">
    <property type="term" value="P:lipopolysaccharide transport"/>
    <property type="evidence" value="ECO:0007669"/>
    <property type="project" value="TreeGrafter"/>
</dbReference>
<evidence type="ECO:0000256" key="5">
    <source>
        <dbReference type="ARBA" id="ARBA00022692"/>
    </source>
</evidence>
<organism evidence="10 11">
    <name type="scientific">Abditibacterium utsteinense</name>
    <dbReference type="NCBI Taxonomy" id="1960156"/>
    <lineage>
        <taxon>Bacteria</taxon>
        <taxon>Pseudomonadati</taxon>
        <taxon>Abditibacteriota</taxon>
        <taxon>Abditibacteriia</taxon>
        <taxon>Abditibacteriales</taxon>
        <taxon>Abditibacteriaceae</taxon>
        <taxon>Abditibacterium</taxon>
    </lineage>
</organism>
<keyword evidence="3" id="KW-0813">Transport</keyword>